<accession>A0A1Y1Y5I4</accession>
<dbReference type="GO" id="GO:0003729">
    <property type="term" value="F:mRNA binding"/>
    <property type="evidence" value="ECO:0007669"/>
    <property type="project" value="InterPro"/>
</dbReference>
<proteinExistence type="inferred from homology"/>
<keyword evidence="4" id="KW-1185">Reference proteome</keyword>
<dbReference type="OrthoDB" id="153872at2759"/>
<evidence type="ECO:0000256" key="1">
    <source>
        <dbReference type="ARBA" id="ARBA00005655"/>
    </source>
</evidence>
<name>A0A1Y1Y5I4_9FUNG</name>
<dbReference type="GO" id="GO:0005685">
    <property type="term" value="C:U1 snRNP"/>
    <property type="evidence" value="ECO:0007669"/>
    <property type="project" value="InterPro"/>
</dbReference>
<feature type="region of interest" description="Disordered" evidence="2">
    <location>
        <begin position="229"/>
        <end position="306"/>
    </location>
</feature>
<dbReference type="PANTHER" id="PTHR12375">
    <property type="entry name" value="RNA-BINDING PROTEIN LUC7-RELATED"/>
    <property type="match status" value="1"/>
</dbReference>
<dbReference type="Proteomes" id="UP000193498">
    <property type="component" value="Unassembled WGS sequence"/>
</dbReference>
<dbReference type="EMBL" id="MCFE01000245">
    <property type="protein sequence ID" value="ORX93155.1"/>
    <property type="molecule type" value="Genomic_DNA"/>
</dbReference>
<sequence>MNSTQISINDPQVCVNYILILSALPSFSKENVETYVVEHLQKIGPPKCQLLHVEELRQAYCTTRSGSGYQKIEKEALEKLKPLVKACDEHVRLAKKGLEINFRTDESTPVYKDMLTEINQLSEEIATSLRKLEDHVHSLQLPQANSVILRIETLKRIKQTKEASLLETFQKGGNASVAGASRLTVCDVCGAYLSIHDYGIDRRLYDHTEGLMHKAFKQLRMAHKQLEETVRARDQQQPNPHTTEISSSISDKNLKRKSYETDINSNRDYSKRRAYESRPNGKQYPREKSKSSSYGDRSYKERDRYR</sequence>
<protein>
    <recommendedName>
        <fullName evidence="5">LUC7-domain-containing protein</fullName>
    </recommendedName>
</protein>
<evidence type="ECO:0008006" key="5">
    <source>
        <dbReference type="Google" id="ProtNLM"/>
    </source>
</evidence>
<evidence type="ECO:0000313" key="3">
    <source>
        <dbReference type="EMBL" id="ORX93155.1"/>
    </source>
</evidence>
<dbReference type="AlphaFoldDB" id="A0A1Y1Y5I4"/>
<dbReference type="STRING" id="1314790.A0A1Y1Y5I4"/>
<feature type="compositionally biased region" description="Polar residues" evidence="2">
    <location>
        <begin position="235"/>
        <end position="251"/>
    </location>
</feature>
<comment type="caution">
    <text evidence="3">The sequence shown here is derived from an EMBL/GenBank/DDBJ whole genome shotgun (WGS) entry which is preliminary data.</text>
</comment>
<dbReference type="InParanoid" id="A0A1Y1Y5I4"/>
<evidence type="ECO:0000256" key="2">
    <source>
        <dbReference type="SAM" id="MobiDB-lite"/>
    </source>
</evidence>
<organism evidence="3 4">
    <name type="scientific">Basidiobolus meristosporus CBS 931.73</name>
    <dbReference type="NCBI Taxonomy" id="1314790"/>
    <lineage>
        <taxon>Eukaryota</taxon>
        <taxon>Fungi</taxon>
        <taxon>Fungi incertae sedis</taxon>
        <taxon>Zoopagomycota</taxon>
        <taxon>Entomophthoromycotina</taxon>
        <taxon>Basidiobolomycetes</taxon>
        <taxon>Basidiobolales</taxon>
        <taxon>Basidiobolaceae</taxon>
        <taxon>Basidiobolus</taxon>
    </lineage>
</organism>
<comment type="similarity">
    <text evidence="1">Belongs to the Luc7 family.</text>
</comment>
<gene>
    <name evidence="3" type="ORF">K493DRAFT_302850</name>
</gene>
<evidence type="ECO:0000313" key="4">
    <source>
        <dbReference type="Proteomes" id="UP000193498"/>
    </source>
</evidence>
<dbReference type="Pfam" id="PF03194">
    <property type="entry name" value="LUC7"/>
    <property type="match status" value="1"/>
</dbReference>
<feature type="compositionally biased region" description="Basic and acidic residues" evidence="2">
    <location>
        <begin position="297"/>
        <end position="306"/>
    </location>
</feature>
<reference evidence="3 4" key="1">
    <citation type="submission" date="2016-07" db="EMBL/GenBank/DDBJ databases">
        <title>Pervasive Adenine N6-methylation of Active Genes in Fungi.</title>
        <authorList>
            <consortium name="DOE Joint Genome Institute"/>
            <person name="Mondo S.J."/>
            <person name="Dannebaum R.O."/>
            <person name="Kuo R.C."/>
            <person name="Labutti K."/>
            <person name="Haridas S."/>
            <person name="Kuo A."/>
            <person name="Salamov A."/>
            <person name="Ahrendt S.R."/>
            <person name="Lipzen A."/>
            <person name="Sullivan W."/>
            <person name="Andreopoulos W.B."/>
            <person name="Clum A."/>
            <person name="Lindquist E."/>
            <person name="Daum C."/>
            <person name="Ramamoorthy G.K."/>
            <person name="Gryganskyi A."/>
            <person name="Culley D."/>
            <person name="Magnuson J.K."/>
            <person name="James T.Y."/>
            <person name="O'Malley M.A."/>
            <person name="Stajich J.E."/>
            <person name="Spatafora J.W."/>
            <person name="Visel A."/>
            <person name="Grigoriev I.V."/>
        </authorList>
    </citation>
    <scope>NUCLEOTIDE SEQUENCE [LARGE SCALE GENOMIC DNA]</scope>
    <source>
        <strain evidence="3 4">CBS 931.73</strain>
    </source>
</reference>
<dbReference type="InterPro" id="IPR004882">
    <property type="entry name" value="Luc7-rel"/>
</dbReference>
<dbReference type="GO" id="GO:0006376">
    <property type="term" value="P:mRNA splice site recognition"/>
    <property type="evidence" value="ECO:0007669"/>
    <property type="project" value="InterPro"/>
</dbReference>